<evidence type="ECO:0000313" key="3">
    <source>
        <dbReference type="Proteomes" id="UP000613266"/>
    </source>
</evidence>
<protein>
    <submittedName>
        <fullName evidence="2">Phenylacetate--CoA ligase family protein</fullName>
    </submittedName>
</protein>
<dbReference type="EMBL" id="JAEDAK010000001">
    <property type="protein sequence ID" value="MBH9575673.1"/>
    <property type="molecule type" value="Genomic_DNA"/>
</dbReference>
<comment type="caution">
    <text evidence="2">The sequence shown here is derived from an EMBL/GenBank/DDBJ whole genome shotgun (WGS) entry which is preliminary data.</text>
</comment>
<dbReference type="PANTHER" id="PTHR36932:SF1">
    <property type="entry name" value="CAPSULAR POLYSACCHARIDE BIOSYNTHESIS PROTEIN"/>
    <property type="match status" value="1"/>
</dbReference>
<dbReference type="Proteomes" id="UP000613266">
    <property type="component" value="Unassembled WGS sequence"/>
</dbReference>
<dbReference type="GO" id="GO:0016874">
    <property type="term" value="F:ligase activity"/>
    <property type="evidence" value="ECO:0007669"/>
    <property type="project" value="UniProtKB-KW"/>
</dbReference>
<dbReference type="InterPro" id="IPR053158">
    <property type="entry name" value="CapK_Type1_Caps_Biosynth"/>
</dbReference>
<dbReference type="Gene3D" id="3.40.50.12780">
    <property type="entry name" value="N-terminal domain of ligase-like"/>
    <property type="match status" value="1"/>
</dbReference>
<gene>
    <name evidence="2" type="ORF">I7X39_02030</name>
</gene>
<organism evidence="2 3">
    <name type="scientific">Inhella proteolytica</name>
    <dbReference type="NCBI Taxonomy" id="2795029"/>
    <lineage>
        <taxon>Bacteria</taxon>
        <taxon>Pseudomonadati</taxon>
        <taxon>Pseudomonadota</taxon>
        <taxon>Betaproteobacteria</taxon>
        <taxon>Burkholderiales</taxon>
        <taxon>Sphaerotilaceae</taxon>
        <taxon>Inhella</taxon>
    </lineage>
</organism>
<dbReference type="RefSeq" id="WP_198109274.1">
    <property type="nucleotide sequence ID" value="NZ_JAEDAK010000001.1"/>
</dbReference>
<dbReference type="AlphaFoldDB" id="A0A931NFI9"/>
<dbReference type="InterPro" id="IPR000873">
    <property type="entry name" value="AMP-dep_synth/lig_dom"/>
</dbReference>
<evidence type="ECO:0000259" key="1">
    <source>
        <dbReference type="Pfam" id="PF00501"/>
    </source>
</evidence>
<sequence>MTPTPFDPWTSAWALADALITQRGPALLWQQRRRARLLRLLQEVAPRAPLYRARLAGLALRDEQALQQIAPVDKAELQADFAAGCTDPGLSSAELAAFRSQPPGSALRGRYLVWESSGSSGTPACFVQDGYALAVYDALEAARGPARWLPPSVWWRGGPRVALVAATQGRFAAVQSFERLRTLNPWLRARTCAFDFLLPHAELLRALQDFQPTVLAAYPSMAHRLAQDLPPRALPLQAVWTGGETLTPACRAALQERFGAPVHDAYGASECFTLAHSCEHGHLHLNADWVVLEPVDAQDRPVPDGQWGHHALLTNLINTVQPLIRYRLMDRVRLLPAGSCACGSPLPPLEVQGRSSALLTLQDDQGQPLPIASLALETVLEERGGVFDFQLTQQGPRRLRLDVYAARDPQRAAEALHQYLAEQGARTVALELHAHFRHAPAAPSGKRPRFVIGQLTAS</sequence>
<proteinExistence type="predicted"/>
<reference evidence="2" key="1">
    <citation type="submission" date="2020-12" db="EMBL/GenBank/DDBJ databases">
        <title>The genome sequence of Inhella sp. 1Y17.</title>
        <authorList>
            <person name="Liu Y."/>
        </authorList>
    </citation>
    <scope>NUCLEOTIDE SEQUENCE</scope>
    <source>
        <strain evidence="2">1Y17</strain>
    </source>
</reference>
<name>A0A931NFI9_9BURK</name>
<dbReference type="Pfam" id="PF00501">
    <property type="entry name" value="AMP-binding"/>
    <property type="match status" value="1"/>
</dbReference>
<dbReference type="SUPFAM" id="SSF56801">
    <property type="entry name" value="Acetyl-CoA synthetase-like"/>
    <property type="match status" value="1"/>
</dbReference>
<keyword evidence="2" id="KW-0436">Ligase</keyword>
<dbReference type="InterPro" id="IPR042099">
    <property type="entry name" value="ANL_N_sf"/>
</dbReference>
<feature type="domain" description="AMP-dependent synthetase/ligase" evidence="1">
    <location>
        <begin position="199"/>
        <end position="287"/>
    </location>
</feature>
<keyword evidence="3" id="KW-1185">Reference proteome</keyword>
<evidence type="ECO:0000313" key="2">
    <source>
        <dbReference type="EMBL" id="MBH9575673.1"/>
    </source>
</evidence>
<accession>A0A931NFI9</accession>
<dbReference type="PANTHER" id="PTHR36932">
    <property type="entry name" value="CAPSULAR POLYSACCHARIDE BIOSYNTHESIS PROTEIN"/>
    <property type="match status" value="1"/>
</dbReference>